<dbReference type="CDD" id="cd00473">
    <property type="entry name" value="bS6"/>
    <property type="match status" value="1"/>
</dbReference>
<dbReference type="AlphaFoldDB" id="A0A7C4CCX9"/>
<dbReference type="InterPro" id="IPR000529">
    <property type="entry name" value="Ribosomal_bS6"/>
</dbReference>
<evidence type="ECO:0000256" key="2">
    <source>
        <dbReference type="ARBA" id="ARBA00035294"/>
    </source>
</evidence>
<dbReference type="PANTHER" id="PTHR21011">
    <property type="entry name" value="MITOCHONDRIAL 28S RIBOSOMAL PROTEIN S6"/>
    <property type="match status" value="1"/>
</dbReference>
<dbReference type="HAMAP" id="MF_00360">
    <property type="entry name" value="Ribosomal_bS6"/>
    <property type="match status" value="1"/>
</dbReference>
<dbReference type="GO" id="GO:0070181">
    <property type="term" value="F:small ribosomal subunit rRNA binding"/>
    <property type="evidence" value="ECO:0007669"/>
    <property type="project" value="TreeGrafter"/>
</dbReference>
<dbReference type="Gene3D" id="3.30.70.60">
    <property type="match status" value="1"/>
</dbReference>
<dbReference type="GO" id="GO:1990904">
    <property type="term" value="C:ribonucleoprotein complex"/>
    <property type="evidence" value="ECO:0007669"/>
    <property type="project" value="UniProtKB-KW"/>
</dbReference>
<evidence type="ECO:0000313" key="5">
    <source>
        <dbReference type="EMBL" id="HGK27709.1"/>
    </source>
</evidence>
<keyword evidence="3 5" id="KW-0689">Ribosomal protein</keyword>
<dbReference type="NCBIfam" id="TIGR00166">
    <property type="entry name" value="S6"/>
    <property type="match status" value="1"/>
</dbReference>
<dbReference type="SUPFAM" id="SSF54995">
    <property type="entry name" value="Ribosomal protein S6"/>
    <property type="match status" value="1"/>
</dbReference>
<accession>A0A7C4CCX9</accession>
<evidence type="ECO:0000256" key="4">
    <source>
        <dbReference type="SAM" id="MobiDB-lite"/>
    </source>
</evidence>
<keyword evidence="3" id="KW-0687">Ribonucleoprotein</keyword>
<dbReference type="InterPro" id="IPR014717">
    <property type="entry name" value="Transl_elong_EF1B/ribsomal_bS6"/>
</dbReference>
<protein>
    <recommendedName>
        <fullName evidence="2 3">Small ribosomal subunit protein bS6</fullName>
    </recommendedName>
</protein>
<dbReference type="InterPro" id="IPR035980">
    <property type="entry name" value="Ribosomal_bS6_sf"/>
</dbReference>
<gene>
    <name evidence="3 5" type="primary">rpsF</name>
    <name evidence="5" type="ORF">ENS41_02000</name>
</gene>
<feature type="region of interest" description="Disordered" evidence="4">
    <location>
        <begin position="111"/>
        <end position="136"/>
    </location>
</feature>
<keyword evidence="3" id="KW-0694">RNA-binding</keyword>
<dbReference type="GO" id="GO:0005840">
    <property type="term" value="C:ribosome"/>
    <property type="evidence" value="ECO:0007669"/>
    <property type="project" value="UniProtKB-KW"/>
</dbReference>
<dbReference type="InterPro" id="IPR020814">
    <property type="entry name" value="Ribosomal_S6_plastid/chlpt"/>
</dbReference>
<organism evidence="5">
    <name type="scientific">candidate division WOR-3 bacterium</name>
    <dbReference type="NCBI Taxonomy" id="2052148"/>
    <lineage>
        <taxon>Bacteria</taxon>
        <taxon>Bacteria division WOR-3</taxon>
    </lineage>
</organism>
<proteinExistence type="inferred from homology"/>
<dbReference type="Pfam" id="PF01250">
    <property type="entry name" value="Ribosomal_S6"/>
    <property type="match status" value="1"/>
</dbReference>
<comment type="similarity">
    <text evidence="1 3">Belongs to the bacterial ribosomal protein bS6 family.</text>
</comment>
<comment type="caution">
    <text evidence="5">The sequence shown here is derived from an EMBL/GenBank/DDBJ whole genome shotgun (WGS) entry which is preliminary data.</text>
</comment>
<dbReference type="GO" id="GO:0003735">
    <property type="term" value="F:structural constituent of ribosome"/>
    <property type="evidence" value="ECO:0007669"/>
    <property type="project" value="InterPro"/>
</dbReference>
<dbReference type="GO" id="GO:0006412">
    <property type="term" value="P:translation"/>
    <property type="evidence" value="ECO:0007669"/>
    <property type="project" value="UniProtKB-UniRule"/>
</dbReference>
<evidence type="ECO:0000256" key="3">
    <source>
        <dbReference type="HAMAP-Rule" id="MF_00360"/>
    </source>
</evidence>
<dbReference type="EMBL" id="DSUT01000036">
    <property type="protein sequence ID" value="HGK27709.1"/>
    <property type="molecule type" value="Genomic_DNA"/>
</dbReference>
<name>A0A7C4CCX9_UNCW3</name>
<sequence>MAHPRATHDNTGGKLNKYELTAILNPDLSESDVAKLVQELKNLLTAAGATEFRPERIERRALAYLTRKFREGYYVFLDFAGPPSLPAVMQTELKHRQEILRLAFLRLPETEVTTETPAPTAQTPAAVDQAPEVSGG</sequence>
<keyword evidence="3" id="KW-0699">rRNA-binding</keyword>
<reference evidence="5" key="1">
    <citation type="journal article" date="2020" name="mSystems">
        <title>Genome- and Community-Level Interaction Insights into Carbon Utilization and Element Cycling Functions of Hydrothermarchaeota in Hydrothermal Sediment.</title>
        <authorList>
            <person name="Zhou Z."/>
            <person name="Liu Y."/>
            <person name="Xu W."/>
            <person name="Pan J."/>
            <person name="Luo Z.H."/>
            <person name="Li M."/>
        </authorList>
    </citation>
    <scope>NUCLEOTIDE SEQUENCE [LARGE SCALE GENOMIC DNA]</scope>
    <source>
        <strain evidence="5">SpSt-488</strain>
    </source>
</reference>
<evidence type="ECO:0000256" key="1">
    <source>
        <dbReference type="ARBA" id="ARBA00009512"/>
    </source>
</evidence>
<comment type="function">
    <text evidence="3">Binds together with bS18 to 16S ribosomal RNA.</text>
</comment>
<dbReference type="GO" id="GO:0005737">
    <property type="term" value="C:cytoplasm"/>
    <property type="evidence" value="ECO:0007669"/>
    <property type="project" value="UniProtKB-ARBA"/>
</dbReference>
<dbReference type="PANTHER" id="PTHR21011:SF1">
    <property type="entry name" value="SMALL RIBOSOMAL SUBUNIT PROTEIN BS6M"/>
    <property type="match status" value="1"/>
</dbReference>